<dbReference type="Proteomes" id="UP000801492">
    <property type="component" value="Unassembled WGS sequence"/>
</dbReference>
<evidence type="ECO:0000256" key="1">
    <source>
        <dbReference type="SAM" id="MobiDB-lite"/>
    </source>
</evidence>
<proteinExistence type="predicted"/>
<feature type="compositionally biased region" description="Basic residues" evidence="1">
    <location>
        <begin position="63"/>
        <end position="82"/>
    </location>
</feature>
<feature type="region of interest" description="Disordered" evidence="1">
    <location>
        <begin position="1"/>
        <end position="82"/>
    </location>
</feature>
<accession>A0A8K0G3Z3</accession>
<organism evidence="2 3">
    <name type="scientific">Ignelater luminosus</name>
    <name type="common">Cucubano</name>
    <name type="synonym">Pyrophorus luminosus</name>
    <dbReference type="NCBI Taxonomy" id="2038154"/>
    <lineage>
        <taxon>Eukaryota</taxon>
        <taxon>Metazoa</taxon>
        <taxon>Ecdysozoa</taxon>
        <taxon>Arthropoda</taxon>
        <taxon>Hexapoda</taxon>
        <taxon>Insecta</taxon>
        <taxon>Pterygota</taxon>
        <taxon>Neoptera</taxon>
        <taxon>Endopterygota</taxon>
        <taxon>Coleoptera</taxon>
        <taxon>Polyphaga</taxon>
        <taxon>Elateriformia</taxon>
        <taxon>Elateroidea</taxon>
        <taxon>Elateridae</taxon>
        <taxon>Agrypninae</taxon>
        <taxon>Pyrophorini</taxon>
        <taxon>Ignelater</taxon>
    </lineage>
</organism>
<dbReference type="OrthoDB" id="6779263at2759"/>
<gene>
    <name evidence="2" type="ORF">ILUMI_18611</name>
</gene>
<feature type="compositionally biased region" description="Polar residues" evidence="1">
    <location>
        <begin position="1"/>
        <end position="10"/>
    </location>
</feature>
<feature type="compositionally biased region" description="Basic and acidic residues" evidence="1">
    <location>
        <begin position="44"/>
        <end position="62"/>
    </location>
</feature>
<feature type="non-terminal residue" evidence="2">
    <location>
        <position position="1"/>
    </location>
</feature>
<reference evidence="2" key="1">
    <citation type="submission" date="2019-08" db="EMBL/GenBank/DDBJ databases">
        <title>The genome of the North American firefly Photinus pyralis.</title>
        <authorList>
            <consortium name="Photinus pyralis genome working group"/>
            <person name="Fallon T.R."/>
            <person name="Sander Lower S.E."/>
            <person name="Weng J.-K."/>
        </authorList>
    </citation>
    <scope>NUCLEOTIDE SEQUENCE</scope>
    <source>
        <strain evidence="2">TRF0915ILg1</strain>
        <tissue evidence="2">Whole body</tissue>
    </source>
</reference>
<evidence type="ECO:0000313" key="3">
    <source>
        <dbReference type="Proteomes" id="UP000801492"/>
    </source>
</evidence>
<dbReference type="AlphaFoldDB" id="A0A8K0G3Z3"/>
<evidence type="ECO:0000313" key="2">
    <source>
        <dbReference type="EMBL" id="KAF2887562.1"/>
    </source>
</evidence>
<comment type="caution">
    <text evidence="2">The sequence shown here is derived from an EMBL/GenBank/DDBJ whole genome shotgun (WGS) entry which is preliminary data.</text>
</comment>
<sequence>MLQIVPTTELPTAVTPPKSTPPTLSPVPSTSALAKDTLNVEALIEQKNERKAEKDKRKEERDRKRKEKERKRKEREKRKQLKVKLQTEAMIKQALIKETEESGLGGNEDNSELDNVQLHAQWPPIPQIVFNSTHKPAGKGILCQSVG</sequence>
<keyword evidence="3" id="KW-1185">Reference proteome</keyword>
<dbReference type="EMBL" id="VTPC01082853">
    <property type="protein sequence ID" value="KAF2887562.1"/>
    <property type="molecule type" value="Genomic_DNA"/>
</dbReference>
<name>A0A8K0G3Z3_IGNLU</name>
<protein>
    <submittedName>
        <fullName evidence="2">Uncharacterized protein</fullName>
    </submittedName>
</protein>